<comment type="caution">
    <text evidence="1">The sequence shown here is derived from an EMBL/GenBank/DDBJ whole genome shotgun (WGS) entry which is preliminary data.</text>
</comment>
<name>A0ABU1ZJ96_9BURK</name>
<reference evidence="1 2" key="1">
    <citation type="submission" date="2023-07" db="EMBL/GenBank/DDBJ databases">
        <title>Sorghum-associated microbial communities from plants grown in Nebraska, USA.</title>
        <authorList>
            <person name="Schachtman D."/>
        </authorList>
    </citation>
    <scope>NUCLEOTIDE SEQUENCE [LARGE SCALE GENOMIC DNA]</scope>
    <source>
        <strain evidence="1 2">BE308</strain>
    </source>
</reference>
<keyword evidence="2" id="KW-1185">Reference proteome</keyword>
<evidence type="ECO:0000313" key="1">
    <source>
        <dbReference type="EMBL" id="MDR7305625.1"/>
    </source>
</evidence>
<evidence type="ECO:0000313" key="2">
    <source>
        <dbReference type="Proteomes" id="UP001268089"/>
    </source>
</evidence>
<gene>
    <name evidence="1" type="ORF">J2X15_000903</name>
</gene>
<dbReference type="RefSeq" id="WP_310339836.1">
    <property type="nucleotide sequence ID" value="NZ_JAVDXO010000002.1"/>
</dbReference>
<dbReference type="Proteomes" id="UP001268089">
    <property type="component" value="Unassembled WGS sequence"/>
</dbReference>
<proteinExistence type="predicted"/>
<sequence>MQAHLKFLRRKLAHRAGSWLNRVSSIANTPLSANVVLTTTRHELAETQLYPFHFYRDVLAQKHGLRYTQIEVESLVGPEAGHLHGTEQHKQVKRVFFQPAFEMPPEQAVQALQRLAHAYPNAKIAYLDWYAPLHIRPALYADPYIDIYVKKQTYANFAEYSKPTLGDTNLNDYYAKRHGLPDAPQQFTLPPGFEHKLRLGSNFGLSALMVDWFLGASPTQSNRDIDLHARIAVNGVPWYQVMRQEAKDAVQKLSNLNIASEGRVRRHQFFAEMVRSKLCFSPFGYGEVCWRDYEAHATGALLLKPDMSHLRVLPDIFVPYETYVPLQWDLSDFADKVAEYLQDHTARAKITAQAFEVNSAWIKSREYAATIAAWCS</sequence>
<organism evidence="1 2">
    <name type="scientific">Rhodoferax saidenbachensis</name>
    <dbReference type="NCBI Taxonomy" id="1484693"/>
    <lineage>
        <taxon>Bacteria</taxon>
        <taxon>Pseudomonadati</taxon>
        <taxon>Pseudomonadota</taxon>
        <taxon>Betaproteobacteria</taxon>
        <taxon>Burkholderiales</taxon>
        <taxon>Comamonadaceae</taxon>
        <taxon>Rhodoferax</taxon>
    </lineage>
</organism>
<accession>A0ABU1ZJ96</accession>
<evidence type="ECO:0008006" key="3">
    <source>
        <dbReference type="Google" id="ProtNLM"/>
    </source>
</evidence>
<dbReference type="EMBL" id="JAVDXO010000002">
    <property type="protein sequence ID" value="MDR7305625.1"/>
    <property type="molecule type" value="Genomic_DNA"/>
</dbReference>
<protein>
    <recommendedName>
        <fullName evidence="3">Glycosyltransferase family 1 protein</fullName>
    </recommendedName>
</protein>